<sequence>MATSAINHTYNKYISILKKGTSAKTSSEEGHLEIKCESGKTVIWVFSVLLTQPTSWHPKGDSVRVLGALWLMMSFILATVYESNLMAMLIAPKLELPFNSFEELGKTNFKVFLPFGSRIWETINNAQETDFLYSSKKNIITSEDTQEGIDGYLAGKWGMSSIRDALTYGLHLDFSKSE</sequence>
<name>A0AAN8ZTQ3_HALRR</name>
<dbReference type="Pfam" id="PF00060">
    <property type="entry name" value="Lig_chan"/>
    <property type="match status" value="1"/>
</dbReference>
<protein>
    <recommendedName>
        <fullName evidence="3">Ionotropic glutamate receptor C-terminal domain-containing protein</fullName>
    </recommendedName>
</protein>
<dbReference type="AlphaFoldDB" id="A0AAN8ZTQ3"/>
<evidence type="ECO:0000313" key="5">
    <source>
        <dbReference type="Proteomes" id="UP001381693"/>
    </source>
</evidence>
<evidence type="ECO:0000259" key="3">
    <source>
        <dbReference type="Pfam" id="PF00060"/>
    </source>
</evidence>
<gene>
    <name evidence="4" type="ORF">SK128_003405</name>
</gene>
<dbReference type="GO" id="GO:0015276">
    <property type="term" value="F:ligand-gated monoatomic ion channel activity"/>
    <property type="evidence" value="ECO:0007669"/>
    <property type="project" value="InterPro"/>
</dbReference>
<accession>A0AAN8ZTQ3</accession>
<organism evidence="4 5">
    <name type="scientific">Halocaridina rubra</name>
    <name type="common">Hawaiian red shrimp</name>
    <dbReference type="NCBI Taxonomy" id="373956"/>
    <lineage>
        <taxon>Eukaryota</taxon>
        <taxon>Metazoa</taxon>
        <taxon>Ecdysozoa</taxon>
        <taxon>Arthropoda</taxon>
        <taxon>Crustacea</taxon>
        <taxon>Multicrustacea</taxon>
        <taxon>Malacostraca</taxon>
        <taxon>Eumalacostraca</taxon>
        <taxon>Eucarida</taxon>
        <taxon>Decapoda</taxon>
        <taxon>Pleocyemata</taxon>
        <taxon>Caridea</taxon>
        <taxon>Atyoidea</taxon>
        <taxon>Atyidae</taxon>
        <taxon>Halocaridina</taxon>
    </lineage>
</organism>
<keyword evidence="5" id="KW-1185">Reference proteome</keyword>
<keyword evidence="2" id="KW-0812">Transmembrane</keyword>
<proteinExistence type="inferred from homology"/>
<dbReference type="EMBL" id="JAXCGZ010022762">
    <property type="protein sequence ID" value="KAK7024564.1"/>
    <property type="molecule type" value="Genomic_DNA"/>
</dbReference>
<evidence type="ECO:0000256" key="2">
    <source>
        <dbReference type="SAM" id="Phobius"/>
    </source>
</evidence>
<reference evidence="4 5" key="1">
    <citation type="submission" date="2023-11" db="EMBL/GenBank/DDBJ databases">
        <title>Halocaridina rubra genome assembly.</title>
        <authorList>
            <person name="Smith C."/>
        </authorList>
    </citation>
    <scope>NUCLEOTIDE SEQUENCE [LARGE SCALE GENOMIC DNA]</scope>
    <source>
        <strain evidence="4">EP-1</strain>
        <tissue evidence="4">Whole</tissue>
    </source>
</reference>
<dbReference type="InterPro" id="IPR001320">
    <property type="entry name" value="Iontro_rcpt_C"/>
</dbReference>
<feature type="transmembrane region" description="Helical" evidence="2">
    <location>
        <begin position="63"/>
        <end position="81"/>
    </location>
</feature>
<evidence type="ECO:0000313" key="4">
    <source>
        <dbReference type="EMBL" id="KAK7024564.1"/>
    </source>
</evidence>
<keyword evidence="2" id="KW-1133">Transmembrane helix</keyword>
<dbReference type="Gene3D" id="1.10.287.70">
    <property type="match status" value="1"/>
</dbReference>
<dbReference type="Proteomes" id="UP001381693">
    <property type="component" value="Unassembled WGS sequence"/>
</dbReference>
<feature type="domain" description="Ionotropic glutamate receptor C-terminal" evidence="3">
    <location>
        <begin position="32"/>
        <end position="108"/>
    </location>
</feature>
<dbReference type="GO" id="GO:0016020">
    <property type="term" value="C:membrane"/>
    <property type="evidence" value="ECO:0007669"/>
    <property type="project" value="InterPro"/>
</dbReference>
<evidence type="ECO:0000256" key="1">
    <source>
        <dbReference type="ARBA" id="ARBA00008685"/>
    </source>
</evidence>
<comment type="caution">
    <text evidence="4">The sequence shown here is derived from an EMBL/GenBank/DDBJ whole genome shotgun (WGS) entry which is preliminary data.</text>
</comment>
<comment type="similarity">
    <text evidence="1">Belongs to the glutamate-gated ion channel (TC 1.A.10.1) family.</text>
</comment>
<keyword evidence="2" id="KW-0472">Membrane</keyword>